<dbReference type="Gene3D" id="3.40.50.2300">
    <property type="match status" value="2"/>
</dbReference>
<dbReference type="EMBL" id="FWFZ01000017">
    <property type="protein sequence ID" value="SLN64553.1"/>
    <property type="molecule type" value="Genomic_DNA"/>
</dbReference>
<keyword evidence="7" id="KW-1185">Reference proteome</keyword>
<comment type="subcellular location">
    <subcellularLocation>
        <location evidence="1">Cell envelope</location>
    </subcellularLocation>
</comment>
<dbReference type="PANTHER" id="PTHR46847:SF1">
    <property type="entry name" value="D-ALLOSE-BINDING PERIPLASMIC PROTEIN-RELATED"/>
    <property type="match status" value="1"/>
</dbReference>
<dbReference type="Proteomes" id="UP000193900">
    <property type="component" value="Unassembled WGS sequence"/>
</dbReference>
<evidence type="ECO:0000256" key="4">
    <source>
        <dbReference type="SAM" id="SignalP"/>
    </source>
</evidence>
<dbReference type="OrthoDB" id="9773673at2"/>
<accession>A0A1Y5TL01</accession>
<dbReference type="GO" id="GO:0030246">
    <property type="term" value="F:carbohydrate binding"/>
    <property type="evidence" value="ECO:0007669"/>
    <property type="project" value="UniProtKB-ARBA"/>
</dbReference>
<evidence type="ECO:0000256" key="1">
    <source>
        <dbReference type="ARBA" id="ARBA00004196"/>
    </source>
</evidence>
<evidence type="ECO:0000256" key="3">
    <source>
        <dbReference type="ARBA" id="ARBA00022729"/>
    </source>
</evidence>
<dbReference type="AlphaFoldDB" id="A0A1Y5TL01"/>
<dbReference type="InterPro" id="IPR028082">
    <property type="entry name" value="Peripla_BP_I"/>
</dbReference>
<evidence type="ECO:0000313" key="6">
    <source>
        <dbReference type="EMBL" id="SLN64553.1"/>
    </source>
</evidence>
<feature type="chain" id="PRO_5013391612" description="Periplasmic binding protein domain-containing protein" evidence="4">
    <location>
        <begin position="26"/>
        <end position="396"/>
    </location>
</feature>
<protein>
    <recommendedName>
        <fullName evidence="5">Periplasmic binding protein domain-containing protein</fullName>
    </recommendedName>
</protein>
<dbReference type="GO" id="GO:0030313">
    <property type="term" value="C:cell envelope"/>
    <property type="evidence" value="ECO:0007669"/>
    <property type="project" value="UniProtKB-SubCell"/>
</dbReference>
<feature type="domain" description="Periplasmic binding protein" evidence="5">
    <location>
        <begin position="67"/>
        <end position="327"/>
    </location>
</feature>
<comment type="similarity">
    <text evidence="2">Belongs to the bacterial solute-binding protein 2 family.</text>
</comment>
<organism evidence="6 7">
    <name type="scientific">Roseisalinus antarcticus</name>
    <dbReference type="NCBI Taxonomy" id="254357"/>
    <lineage>
        <taxon>Bacteria</taxon>
        <taxon>Pseudomonadati</taxon>
        <taxon>Pseudomonadota</taxon>
        <taxon>Alphaproteobacteria</taxon>
        <taxon>Rhodobacterales</taxon>
        <taxon>Roseobacteraceae</taxon>
        <taxon>Roseisalinus</taxon>
    </lineage>
</organism>
<name>A0A1Y5TL01_9RHOB</name>
<evidence type="ECO:0000256" key="2">
    <source>
        <dbReference type="ARBA" id="ARBA00007639"/>
    </source>
</evidence>
<dbReference type="Pfam" id="PF13407">
    <property type="entry name" value="Peripla_BP_4"/>
    <property type="match status" value="1"/>
</dbReference>
<reference evidence="6 7" key="1">
    <citation type="submission" date="2017-03" db="EMBL/GenBank/DDBJ databases">
        <authorList>
            <person name="Afonso C.L."/>
            <person name="Miller P.J."/>
            <person name="Scott M.A."/>
            <person name="Spackman E."/>
            <person name="Goraichik I."/>
            <person name="Dimitrov K.M."/>
            <person name="Suarez D.L."/>
            <person name="Swayne D.E."/>
        </authorList>
    </citation>
    <scope>NUCLEOTIDE SEQUENCE [LARGE SCALE GENOMIC DNA]</scope>
    <source>
        <strain evidence="6 7">CECT 7023</strain>
    </source>
</reference>
<dbReference type="RefSeq" id="WP_085879829.1">
    <property type="nucleotide sequence ID" value="NZ_FWFZ01000017.1"/>
</dbReference>
<dbReference type="SUPFAM" id="SSF53822">
    <property type="entry name" value="Periplasmic binding protein-like I"/>
    <property type="match status" value="1"/>
</dbReference>
<evidence type="ECO:0000313" key="7">
    <source>
        <dbReference type="Proteomes" id="UP000193900"/>
    </source>
</evidence>
<proteinExistence type="inferred from homology"/>
<gene>
    <name evidence="6" type="ORF">ROA7023_03025</name>
</gene>
<evidence type="ECO:0000259" key="5">
    <source>
        <dbReference type="Pfam" id="PF13407"/>
    </source>
</evidence>
<dbReference type="PANTHER" id="PTHR46847">
    <property type="entry name" value="D-ALLOSE-BINDING PERIPLASMIC PROTEIN-RELATED"/>
    <property type="match status" value="1"/>
</dbReference>
<feature type="signal peptide" evidence="4">
    <location>
        <begin position="1"/>
        <end position="25"/>
    </location>
</feature>
<dbReference type="InterPro" id="IPR025997">
    <property type="entry name" value="SBP_2_dom"/>
</dbReference>
<sequence length="396" mass="42063">MQTFRQTLSVTALVAASALAAPAMAEDFHGFDPTDVGPETPTAENLQAMVADAMEATPPRNGETYVIGYTMWGGNSPFSLYNKQGLEALGEMAGVEILTADNEWDPNKNVANVQTFATRDVDYVINSLLDVSFAPAVKAPLDAEGIGLVALDIPIPGAQWMGVDNARAGFRAGTYIAQSAVSRWGDAAQDATLVVVSFPLVGPNGQLRNASQVAGVQSVLDLPEDRIIWLETDATQEGGFAQMNNIMTRLDPDKPLLISSFSDEVLSGVVRAVNVGGMAENTIAIGMGGEMLEMVASDPVFIASMSFFPERYANAALPMALATLAGEDVPTSVFAYTNLVTPANVCDANPEIACSDTPDWMAEDADIDEEAYDAYVASLHADPYYEGYEMLLPPAP</sequence>
<keyword evidence="3 4" id="KW-0732">Signal</keyword>